<dbReference type="EMBL" id="MRCC01000014">
    <property type="protein sequence ID" value="OKH23967.1"/>
    <property type="molecule type" value="Genomic_DNA"/>
</dbReference>
<organism evidence="11 12">
    <name type="scientific">Chroogloeocystis siderophila 5.2 s.c.1</name>
    <dbReference type="NCBI Taxonomy" id="247279"/>
    <lineage>
        <taxon>Bacteria</taxon>
        <taxon>Bacillati</taxon>
        <taxon>Cyanobacteriota</taxon>
        <taxon>Cyanophyceae</taxon>
        <taxon>Oscillatoriophycideae</taxon>
        <taxon>Chroococcales</taxon>
        <taxon>Chroococcaceae</taxon>
        <taxon>Chroogloeocystis</taxon>
    </lineage>
</organism>
<accession>A0A1U7HK68</accession>
<dbReference type="InterPro" id="IPR029047">
    <property type="entry name" value="HSP70_peptide-bd_sf"/>
</dbReference>
<sequence>MGKVIGIDLGTTNSCVAILEGGQPMVIANSEGGRTTPSVVGFGKGSDHLIGQLAKRQLVTNAENTIYSIKRFIGRRWDDTATERSRVPYKCIKGRDDTVDVQIRDRTYTPQEISAMILRKLKQEAEGFLGEAIAQAVITVPAYFTDAQRQATKDAGTIAGLEVLRIINEPTAAALAYGLDKLEQQQKILVFDLGGGTFDVSILQLGDGVFEVKATAGNNHLGGDDFDSCIVNWMLACFHEQEKIDLSVDKMALQRLREAAEKAKIELSTLGTTSINLPFITADASGPKHLEMELTRAKFEELVNHLIAATIQPMSQALKDSGLQPADIDRIILVGGSTRIPAVTNAVQKFFNGKTPERSVNPDEAVALGAAIQGGVLGGEVEDVLLLDVTPLSLGIETLGEVFTKVIERNTTIPTSKSQVFSTATDGQSSVEIHVLQGERPLAKDNKSLGKFLLTGIPPAPRGIPQIEVSFEIDVNGILKVSAQDRGTGREQSICITNTGGLSAAEIERMRQEAEIYAEQDKKRIEMIALRNQAEDLLYSYEATLKDNEHLISDRLKLEVSQKAEELRAAFVEEITVEQAKQILNNFQQTLFVIGTDVYNNAEKAPNQQISTEDVVSTEKGDFESSNFSTADNATVAEDFDFDEDYTVTADYEAIE</sequence>
<comment type="induction">
    <text evidence="8">By stress conditions e.g. heat shock.</text>
</comment>
<dbReference type="Gene3D" id="2.60.34.10">
    <property type="entry name" value="Substrate Binding Domain Of DNAk, Chain A, domain 1"/>
    <property type="match status" value="1"/>
</dbReference>
<dbReference type="Pfam" id="PF00012">
    <property type="entry name" value="HSP70"/>
    <property type="match status" value="1"/>
</dbReference>
<feature type="modified residue" description="Phosphothreonine; by autocatalysis" evidence="8">
    <location>
        <position position="197"/>
    </location>
</feature>
<feature type="compositionally biased region" description="Polar residues" evidence="10">
    <location>
        <begin position="606"/>
        <end position="615"/>
    </location>
</feature>
<dbReference type="NCBIfam" id="TIGR02350">
    <property type="entry name" value="prok_dnaK"/>
    <property type="match status" value="1"/>
</dbReference>
<evidence type="ECO:0000313" key="12">
    <source>
        <dbReference type="Proteomes" id="UP000185984"/>
    </source>
</evidence>
<dbReference type="InterPro" id="IPR012725">
    <property type="entry name" value="Chaperone_DnaK"/>
</dbReference>
<keyword evidence="3 8" id="KW-0597">Phosphoprotein</keyword>
<evidence type="ECO:0000256" key="3">
    <source>
        <dbReference type="ARBA" id="ARBA00022553"/>
    </source>
</evidence>
<name>A0A1U7HK68_9CHRO</name>
<keyword evidence="6 8" id="KW-0346">Stress response</keyword>
<evidence type="ECO:0000256" key="6">
    <source>
        <dbReference type="ARBA" id="ARBA00023016"/>
    </source>
</evidence>
<dbReference type="PROSITE" id="PS00329">
    <property type="entry name" value="HSP70_2"/>
    <property type="match status" value="1"/>
</dbReference>
<dbReference type="NCBIfam" id="NF001413">
    <property type="entry name" value="PRK00290.1"/>
    <property type="match status" value="1"/>
</dbReference>
<dbReference type="RefSeq" id="WP_073550678.1">
    <property type="nucleotide sequence ID" value="NZ_CAWMVK010000006.1"/>
</dbReference>
<evidence type="ECO:0000256" key="4">
    <source>
        <dbReference type="ARBA" id="ARBA00022741"/>
    </source>
</evidence>
<dbReference type="HAMAP" id="MF_00332">
    <property type="entry name" value="DnaK"/>
    <property type="match status" value="1"/>
</dbReference>
<comment type="caution">
    <text evidence="11">The sequence shown here is derived from an EMBL/GenBank/DDBJ whole genome shotgun (WGS) entry which is preliminary data.</text>
</comment>
<dbReference type="Proteomes" id="UP000185984">
    <property type="component" value="Unassembled WGS sequence"/>
</dbReference>
<evidence type="ECO:0000256" key="8">
    <source>
        <dbReference type="HAMAP-Rule" id="MF_00332"/>
    </source>
</evidence>
<evidence type="ECO:0000256" key="7">
    <source>
        <dbReference type="ARBA" id="ARBA00023186"/>
    </source>
</evidence>
<evidence type="ECO:0000313" key="11">
    <source>
        <dbReference type="EMBL" id="OKH23967.1"/>
    </source>
</evidence>
<dbReference type="InterPro" id="IPR018181">
    <property type="entry name" value="Heat_shock_70_CS"/>
</dbReference>
<dbReference type="GO" id="GO:0005524">
    <property type="term" value="F:ATP binding"/>
    <property type="evidence" value="ECO:0007669"/>
    <property type="project" value="UniProtKB-UniRule"/>
</dbReference>
<dbReference type="InterPro" id="IPR013126">
    <property type="entry name" value="Hsp_70_fam"/>
</dbReference>
<protein>
    <recommendedName>
        <fullName evidence="8">Chaperone protein DnaK</fullName>
    </recommendedName>
    <alternativeName>
        <fullName evidence="8">HSP70</fullName>
    </alternativeName>
    <alternativeName>
        <fullName evidence="8">Heat shock 70 kDa protein</fullName>
    </alternativeName>
    <alternativeName>
        <fullName evidence="8">Heat shock protein 70</fullName>
    </alternativeName>
</protein>
<dbReference type="AlphaFoldDB" id="A0A1U7HK68"/>
<dbReference type="InterPro" id="IPR043129">
    <property type="entry name" value="ATPase_NBD"/>
</dbReference>
<dbReference type="Gene3D" id="3.90.640.10">
    <property type="entry name" value="Actin, Chain A, domain 4"/>
    <property type="match status" value="1"/>
</dbReference>
<dbReference type="GO" id="GO:0140662">
    <property type="term" value="F:ATP-dependent protein folding chaperone"/>
    <property type="evidence" value="ECO:0007669"/>
    <property type="project" value="InterPro"/>
</dbReference>
<dbReference type="SUPFAM" id="SSF100920">
    <property type="entry name" value="Heat shock protein 70kD (HSP70), peptide-binding domain"/>
    <property type="match status" value="1"/>
</dbReference>
<evidence type="ECO:0000256" key="2">
    <source>
        <dbReference type="ARBA" id="ARBA00007381"/>
    </source>
</evidence>
<evidence type="ECO:0000256" key="1">
    <source>
        <dbReference type="ARBA" id="ARBA00002290"/>
    </source>
</evidence>
<keyword evidence="7 8" id="KW-0143">Chaperone</keyword>
<evidence type="ECO:0000256" key="5">
    <source>
        <dbReference type="ARBA" id="ARBA00022840"/>
    </source>
</evidence>
<proteinExistence type="evidence at transcript level"/>
<dbReference type="SUPFAM" id="SSF53067">
    <property type="entry name" value="Actin-like ATPase domain"/>
    <property type="match status" value="2"/>
</dbReference>
<keyword evidence="4 8" id="KW-0547">Nucleotide-binding</keyword>
<evidence type="ECO:0000256" key="10">
    <source>
        <dbReference type="SAM" id="MobiDB-lite"/>
    </source>
</evidence>
<keyword evidence="12" id="KW-1185">Reference proteome</keyword>
<dbReference type="CDD" id="cd10234">
    <property type="entry name" value="ASKHA_NBD_HSP70_DnaK-like"/>
    <property type="match status" value="1"/>
</dbReference>
<dbReference type="OrthoDB" id="9766019at2"/>
<feature type="region of interest" description="Disordered" evidence="10">
    <location>
        <begin position="605"/>
        <end position="624"/>
    </location>
</feature>
<dbReference type="Gene3D" id="3.30.420.40">
    <property type="match status" value="2"/>
</dbReference>
<dbReference type="GO" id="GO:0051082">
    <property type="term" value="F:unfolded protein binding"/>
    <property type="evidence" value="ECO:0007669"/>
    <property type="project" value="InterPro"/>
</dbReference>
<reference evidence="11 12" key="1">
    <citation type="submission" date="2016-11" db="EMBL/GenBank/DDBJ databases">
        <title>Draft Genome Sequences of Nine Cyanobacterial Strains from Diverse Habitats.</title>
        <authorList>
            <person name="Zhu T."/>
            <person name="Hou S."/>
            <person name="Lu X."/>
            <person name="Hess W.R."/>
        </authorList>
    </citation>
    <scope>NUCLEOTIDE SEQUENCE [LARGE SCALE GENOMIC DNA]</scope>
    <source>
        <strain evidence="11 12">5.2 s.c.1</strain>
    </source>
</reference>
<evidence type="ECO:0000256" key="9">
    <source>
        <dbReference type="RuleBase" id="RU003322"/>
    </source>
</evidence>
<comment type="function">
    <text evidence="1 8">Acts as a chaperone.</text>
</comment>
<dbReference type="FunFam" id="3.30.420.40:FF:000004">
    <property type="entry name" value="Molecular chaperone DnaK"/>
    <property type="match status" value="1"/>
</dbReference>
<dbReference type="PROSITE" id="PS00297">
    <property type="entry name" value="HSP70_1"/>
    <property type="match status" value="1"/>
</dbReference>
<keyword evidence="5 8" id="KW-0067">ATP-binding</keyword>
<gene>
    <name evidence="8" type="primary">dnaK</name>
    <name evidence="11" type="ORF">NIES1031_16885</name>
</gene>
<dbReference type="STRING" id="247279.NIES1031_16885"/>
<comment type="similarity">
    <text evidence="2 8 9">Belongs to the heat shock protein 70 family.</text>
</comment>
<dbReference type="PRINTS" id="PR00301">
    <property type="entry name" value="HEATSHOCK70"/>
</dbReference>
<dbReference type="PANTHER" id="PTHR19375">
    <property type="entry name" value="HEAT SHOCK PROTEIN 70KDA"/>
    <property type="match status" value="1"/>
</dbReference>
<dbReference type="FunFam" id="3.90.640.10:FF:000003">
    <property type="entry name" value="Molecular chaperone DnaK"/>
    <property type="match status" value="1"/>
</dbReference>
<dbReference type="FunFam" id="2.60.34.10:FF:000014">
    <property type="entry name" value="Chaperone protein DnaK HSP70"/>
    <property type="match status" value="1"/>
</dbReference>
<dbReference type="NCBIfam" id="NF009947">
    <property type="entry name" value="PRK13411.1"/>
    <property type="match status" value="1"/>
</dbReference>